<sequence length="125" mass="12627">MEPPVNTNEGSDAGGGEEVGRQLERQLAATSSQLGQGSRRSDSGGADGHKEATAGVGTLAAVLVPASPGHVPAADGMDGDEVGPDVDIATGESLQGSMGYCNNLRGLKGHIRNLTREGDSEKSLD</sequence>
<feature type="compositionally biased region" description="Polar residues" evidence="1">
    <location>
        <begin position="1"/>
        <end position="10"/>
    </location>
</feature>
<dbReference type="HOGENOM" id="CLU_162956_0_0_1"/>
<evidence type="ECO:0000313" key="3">
    <source>
        <dbReference type="Proteomes" id="UP000007306"/>
    </source>
</evidence>
<dbReference type="Gramene" id="ORGLA11G0097000.1">
    <property type="protein sequence ID" value="ORGLA11G0097000.1"/>
    <property type="gene ID" value="ORGLA11G0097000"/>
</dbReference>
<evidence type="ECO:0000313" key="2">
    <source>
        <dbReference type="EnsemblPlants" id="ORGLA11G0097000.1"/>
    </source>
</evidence>
<organism evidence="2 3">
    <name type="scientific">Oryza glaberrima</name>
    <name type="common">African rice</name>
    <dbReference type="NCBI Taxonomy" id="4538"/>
    <lineage>
        <taxon>Eukaryota</taxon>
        <taxon>Viridiplantae</taxon>
        <taxon>Streptophyta</taxon>
        <taxon>Embryophyta</taxon>
        <taxon>Tracheophyta</taxon>
        <taxon>Spermatophyta</taxon>
        <taxon>Magnoliopsida</taxon>
        <taxon>Liliopsida</taxon>
        <taxon>Poales</taxon>
        <taxon>Poaceae</taxon>
        <taxon>BOP clade</taxon>
        <taxon>Oryzoideae</taxon>
        <taxon>Oryzeae</taxon>
        <taxon>Oryzinae</taxon>
        <taxon>Oryza</taxon>
    </lineage>
</organism>
<reference evidence="2" key="1">
    <citation type="submission" date="2015-06" db="UniProtKB">
        <authorList>
            <consortium name="EnsemblPlants"/>
        </authorList>
    </citation>
    <scope>IDENTIFICATION</scope>
</reference>
<accession>I1QZM8</accession>
<name>I1QZM8_ORYGL</name>
<dbReference type="Proteomes" id="UP000007306">
    <property type="component" value="Chromosome 11"/>
</dbReference>
<proteinExistence type="predicted"/>
<feature type="compositionally biased region" description="Basic and acidic residues" evidence="1">
    <location>
        <begin position="39"/>
        <end position="52"/>
    </location>
</feature>
<keyword evidence="3" id="KW-1185">Reference proteome</keyword>
<protein>
    <submittedName>
        <fullName evidence="2">Uncharacterized protein</fullName>
    </submittedName>
</protein>
<evidence type="ECO:0000256" key="1">
    <source>
        <dbReference type="SAM" id="MobiDB-lite"/>
    </source>
</evidence>
<dbReference type="AlphaFoldDB" id="I1QZM8"/>
<feature type="region of interest" description="Disordered" evidence="1">
    <location>
        <begin position="1"/>
        <end position="54"/>
    </location>
</feature>
<reference evidence="2 3" key="2">
    <citation type="submission" date="2018-04" db="EMBL/GenBank/DDBJ databases">
        <title>OglaRS2 (Oryza glaberrima Reference Sequence Version 2).</title>
        <authorList>
            <person name="Zhang J."/>
            <person name="Kudrna D."/>
            <person name="Lee S."/>
            <person name="Talag J."/>
            <person name="Rajasekar S."/>
            <person name="Wing R.A."/>
        </authorList>
    </citation>
    <scope>NUCLEOTIDE SEQUENCE [LARGE SCALE GENOMIC DNA]</scope>
    <source>
        <strain evidence="2 3">cv. IRGC 96717</strain>
    </source>
</reference>
<dbReference type="EnsemblPlants" id="ORGLA11G0097000.1">
    <property type="protein sequence ID" value="ORGLA11G0097000.1"/>
    <property type="gene ID" value="ORGLA11G0097000"/>
</dbReference>